<evidence type="ECO:0000313" key="1">
    <source>
        <dbReference type="EMBL" id="MFG3016170.1"/>
    </source>
</evidence>
<gene>
    <name evidence="1" type="ORF">ACGFZB_38130</name>
</gene>
<reference evidence="1 2" key="1">
    <citation type="submission" date="2024-10" db="EMBL/GenBank/DDBJ databases">
        <title>The Natural Products Discovery Center: Release of the First 8490 Sequenced Strains for Exploring Actinobacteria Biosynthetic Diversity.</title>
        <authorList>
            <person name="Kalkreuter E."/>
            <person name="Kautsar S.A."/>
            <person name="Yang D."/>
            <person name="Bader C.D."/>
            <person name="Teijaro C.N."/>
            <person name="Fluegel L."/>
            <person name="Davis C.M."/>
            <person name="Simpson J.R."/>
            <person name="Lauterbach L."/>
            <person name="Steele A.D."/>
            <person name="Gui C."/>
            <person name="Meng S."/>
            <person name="Li G."/>
            <person name="Viehrig K."/>
            <person name="Ye F."/>
            <person name="Su P."/>
            <person name="Kiefer A.F."/>
            <person name="Nichols A."/>
            <person name="Cepeda A.J."/>
            <person name="Yan W."/>
            <person name="Fan B."/>
            <person name="Jiang Y."/>
            <person name="Adhikari A."/>
            <person name="Zheng C.-J."/>
            <person name="Schuster L."/>
            <person name="Cowan T.M."/>
            <person name="Smanski M.J."/>
            <person name="Chevrette M.G."/>
            <person name="De Carvalho L.P.S."/>
            <person name="Shen B."/>
        </authorList>
    </citation>
    <scope>NUCLEOTIDE SEQUENCE [LARGE SCALE GENOMIC DNA]</scope>
    <source>
        <strain evidence="1 2">NPDC048320</strain>
    </source>
</reference>
<dbReference type="EMBL" id="JBICYV010000026">
    <property type="protein sequence ID" value="MFG3016170.1"/>
    <property type="molecule type" value="Genomic_DNA"/>
</dbReference>
<proteinExistence type="predicted"/>
<evidence type="ECO:0000313" key="2">
    <source>
        <dbReference type="Proteomes" id="UP001604267"/>
    </source>
</evidence>
<dbReference type="RefSeq" id="WP_392824645.1">
    <property type="nucleotide sequence ID" value="NZ_JBICYV010000026.1"/>
</dbReference>
<sequence length="50" mass="5548">MRSRRHERYGIATWAVLEETFTAEELLALAAEAASGTVHLVGSSCRSAWR</sequence>
<organism evidence="1 2">
    <name type="scientific">Streptomyces cinerochromogenes</name>
    <dbReference type="NCBI Taxonomy" id="66422"/>
    <lineage>
        <taxon>Bacteria</taxon>
        <taxon>Bacillati</taxon>
        <taxon>Actinomycetota</taxon>
        <taxon>Actinomycetes</taxon>
        <taxon>Kitasatosporales</taxon>
        <taxon>Streptomycetaceae</taxon>
        <taxon>Streptomyces</taxon>
    </lineage>
</organism>
<accession>A0ABW7BG45</accession>
<protein>
    <submittedName>
        <fullName evidence="1">Uncharacterized protein</fullName>
    </submittedName>
</protein>
<keyword evidence="2" id="KW-1185">Reference proteome</keyword>
<name>A0ABW7BG45_9ACTN</name>
<dbReference type="Proteomes" id="UP001604267">
    <property type="component" value="Unassembled WGS sequence"/>
</dbReference>
<comment type="caution">
    <text evidence="1">The sequence shown here is derived from an EMBL/GenBank/DDBJ whole genome shotgun (WGS) entry which is preliminary data.</text>
</comment>